<gene>
    <name evidence="18" type="ORF">GGP61_000122</name>
</gene>
<evidence type="ECO:0000256" key="12">
    <source>
        <dbReference type="ARBA" id="ARBA00023008"/>
    </source>
</evidence>
<feature type="transmembrane region" description="Helical" evidence="16">
    <location>
        <begin position="430"/>
        <end position="451"/>
    </location>
</feature>
<dbReference type="GO" id="GO:0020037">
    <property type="term" value="F:heme binding"/>
    <property type="evidence" value="ECO:0007669"/>
    <property type="project" value="InterPro"/>
</dbReference>
<dbReference type="GO" id="GO:0015990">
    <property type="term" value="P:electron transport coupled proton transport"/>
    <property type="evidence" value="ECO:0007669"/>
    <property type="project" value="InterPro"/>
</dbReference>
<dbReference type="Pfam" id="PF00115">
    <property type="entry name" value="COX1"/>
    <property type="match status" value="1"/>
</dbReference>
<reference evidence="18" key="1">
    <citation type="submission" date="2022-08" db="EMBL/GenBank/DDBJ databases">
        <title>Genomic Encyclopedia of Type Strains, Phase V (KMG-V): Genome sequencing to study the core and pangenomes of soil and plant-associated prokaryotes.</title>
        <authorList>
            <person name="Whitman W."/>
        </authorList>
    </citation>
    <scope>NUCLEOTIDE SEQUENCE</scope>
    <source>
        <strain evidence="18">SP3049</strain>
    </source>
</reference>
<dbReference type="InterPro" id="IPR014241">
    <property type="entry name" value="Cyt_c_oxidase_su1_bac"/>
</dbReference>
<feature type="transmembrane region" description="Helical" evidence="16">
    <location>
        <begin position="42"/>
        <end position="63"/>
    </location>
</feature>
<evidence type="ECO:0000256" key="14">
    <source>
        <dbReference type="ARBA" id="ARBA00047816"/>
    </source>
</evidence>
<keyword evidence="3 15" id="KW-0813">Transport</keyword>
<dbReference type="Gene3D" id="1.20.210.10">
    <property type="entry name" value="Cytochrome c oxidase-like, subunit I domain"/>
    <property type="match status" value="1"/>
</dbReference>
<feature type="transmembrane region" description="Helical" evidence="16">
    <location>
        <begin position="288"/>
        <end position="309"/>
    </location>
</feature>
<comment type="subcellular location">
    <subcellularLocation>
        <location evidence="16">Cell membrane</location>
        <topology evidence="16">Multi-pass membrane protein</topology>
    </subcellularLocation>
    <subcellularLocation>
        <location evidence="1">Membrane</location>
        <topology evidence="1">Multi-pass membrane protein</topology>
    </subcellularLocation>
</comment>
<comment type="pathway">
    <text evidence="2 16">Energy metabolism; oxidative phosphorylation.</text>
</comment>
<evidence type="ECO:0000313" key="19">
    <source>
        <dbReference type="Proteomes" id="UP001155057"/>
    </source>
</evidence>
<keyword evidence="16" id="KW-1003">Cell membrane</keyword>
<dbReference type="InterPro" id="IPR036927">
    <property type="entry name" value="Cyt_c_oxase-like_su1_sf"/>
</dbReference>
<proteinExistence type="inferred from homology"/>
<keyword evidence="4 15" id="KW-0349">Heme</keyword>
<dbReference type="GO" id="GO:0046872">
    <property type="term" value="F:metal ion binding"/>
    <property type="evidence" value="ECO:0007669"/>
    <property type="project" value="UniProtKB-KW"/>
</dbReference>
<evidence type="ECO:0000256" key="6">
    <source>
        <dbReference type="ARBA" id="ARBA00022692"/>
    </source>
</evidence>
<evidence type="ECO:0000256" key="9">
    <source>
        <dbReference type="ARBA" id="ARBA00022982"/>
    </source>
</evidence>
<dbReference type="GO" id="GO:0009060">
    <property type="term" value="P:aerobic respiration"/>
    <property type="evidence" value="ECO:0007669"/>
    <property type="project" value="InterPro"/>
</dbReference>
<dbReference type="EC" id="7.1.1.9" evidence="16"/>
<keyword evidence="6 15" id="KW-0812">Transmembrane</keyword>
<evidence type="ECO:0000256" key="8">
    <source>
        <dbReference type="ARBA" id="ARBA00022967"/>
    </source>
</evidence>
<dbReference type="PRINTS" id="PR01165">
    <property type="entry name" value="CYCOXIDASEI"/>
</dbReference>
<feature type="transmembrane region" description="Helical" evidence="16">
    <location>
        <begin position="360"/>
        <end position="384"/>
    </location>
</feature>
<dbReference type="Proteomes" id="UP001155057">
    <property type="component" value="Unassembled WGS sequence"/>
</dbReference>
<comment type="catalytic activity">
    <reaction evidence="14 16">
        <text>4 Fe(II)-[cytochrome c] + O2 + 8 H(+)(in) = 4 Fe(III)-[cytochrome c] + 2 H2O + 4 H(+)(out)</text>
        <dbReference type="Rhea" id="RHEA:11436"/>
        <dbReference type="Rhea" id="RHEA-COMP:10350"/>
        <dbReference type="Rhea" id="RHEA-COMP:14399"/>
        <dbReference type="ChEBI" id="CHEBI:15377"/>
        <dbReference type="ChEBI" id="CHEBI:15378"/>
        <dbReference type="ChEBI" id="CHEBI:15379"/>
        <dbReference type="ChEBI" id="CHEBI:29033"/>
        <dbReference type="ChEBI" id="CHEBI:29034"/>
        <dbReference type="EC" id="7.1.1.9"/>
    </reaction>
</comment>
<feature type="transmembrane region" description="Helical" evidence="16">
    <location>
        <begin position="396"/>
        <end position="418"/>
    </location>
</feature>
<comment type="function">
    <text evidence="16">Cytochrome c oxidase is the component of the respiratory chain that catalyzes the reduction of oxygen to water. Subunits 1-3 form the functional core of the enzyme complex. CO I is the catalytic subunit of the enzyme. Electrons originating in cytochrome c are transferred via the copper A center of subunit 2 and heme A of subunit 1 to the bimetallic center formed by heme A3 and copper B.</text>
</comment>
<dbReference type="RefSeq" id="WP_112904409.1">
    <property type="nucleotide sequence ID" value="NZ_CALTSG010000013.1"/>
</dbReference>
<name>A0A9X2UZU2_9BACT</name>
<feature type="transmembrane region" description="Helical" evidence="16">
    <location>
        <begin position="477"/>
        <end position="495"/>
    </location>
</feature>
<dbReference type="InterPro" id="IPR000883">
    <property type="entry name" value="Cyt_C_Oxase_1"/>
</dbReference>
<keyword evidence="7 16" id="KW-0479">Metal-binding</keyword>
<dbReference type="GO" id="GO:0005886">
    <property type="term" value="C:plasma membrane"/>
    <property type="evidence" value="ECO:0007669"/>
    <property type="project" value="UniProtKB-SubCell"/>
</dbReference>
<feature type="transmembrane region" description="Helical" evidence="16">
    <location>
        <begin position="321"/>
        <end position="339"/>
    </location>
</feature>
<evidence type="ECO:0000256" key="1">
    <source>
        <dbReference type="ARBA" id="ARBA00004141"/>
    </source>
</evidence>
<evidence type="ECO:0000256" key="4">
    <source>
        <dbReference type="ARBA" id="ARBA00022617"/>
    </source>
</evidence>
<dbReference type="PANTHER" id="PTHR10422:SF18">
    <property type="entry name" value="CYTOCHROME C OXIDASE SUBUNIT 1"/>
    <property type="match status" value="1"/>
</dbReference>
<keyword evidence="5 15" id="KW-0679">Respiratory chain</keyword>
<organism evidence="18 19">
    <name type="scientific">Salinibacter ruber</name>
    <dbReference type="NCBI Taxonomy" id="146919"/>
    <lineage>
        <taxon>Bacteria</taxon>
        <taxon>Pseudomonadati</taxon>
        <taxon>Rhodothermota</taxon>
        <taxon>Rhodothermia</taxon>
        <taxon>Rhodothermales</taxon>
        <taxon>Salinibacteraceae</taxon>
        <taxon>Salinibacter</taxon>
    </lineage>
</organism>
<dbReference type="EMBL" id="JANUAE010000001">
    <property type="protein sequence ID" value="MCS3708535.1"/>
    <property type="molecule type" value="Genomic_DNA"/>
</dbReference>
<keyword evidence="13 16" id="KW-0472">Membrane</keyword>
<evidence type="ECO:0000256" key="16">
    <source>
        <dbReference type="RuleBase" id="RU363061"/>
    </source>
</evidence>
<sequence>MSTTTQNAPVEQGEPQEEETNYLNHETSIWSWLSTKDHKRIGVLYCVSLATVFLAAGVLALLMRAELSGPDQTLMSNDTYNQVFTMHGILMVFLFLVPSIPAILGNFVLPLQIGAKDVAFPRLNLASWYVYLAGAALTITALLTGGVDTGWTFYTPYSSSTGGGVLWMTAAIFVAGFANIFTGMNFIVTIHKMRAPGMTWNRLPLFVWGLYATSIVQVLATPVIGITMVLLILEQTLQIGIFDPALGGDPVLFQHFFWFYSHPAVYIMILPAFGILSELIATFSRSRIFGYRAIALSSVAIAMLGFLVWGHHMFVSGQSAISSIVFSLITYLIGIPSGIKVFNWVATLYKGSIWLQTPMLYALGFLFMFTIGGFTGIMVGVLAVDVHLHDTYYVVGHFHYVMMGGSVVALLGGMHYWWPKITGRMYNETLAKIAAALVFIGFNLTFFPQLVLGSRGMPRRYANYADRFAGLHQLSTYGSQILGVGLFLILGYALWSLAYGEKAPANPWGATTLEWTNTTAVPIHHNFERTPLVTRGPYDFHLADEVFGGGDGEALSDDVPQIPEPAPSAPSETDTADPASA</sequence>
<evidence type="ECO:0000256" key="7">
    <source>
        <dbReference type="ARBA" id="ARBA00022723"/>
    </source>
</evidence>
<feature type="region of interest" description="Disordered" evidence="17">
    <location>
        <begin position="549"/>
        <end position="581"/>
    </location>
</feature>
<keyword evidence="8" id="KW-1278">Translocase</keyword>
<dbReference type="InterPro" id="IPR023616">
    <property type="entry name" value="Cyt_c_oxase-like_su1_dom"/>
</dbReference>
<dbReference type="PROSITE" id="PS00077">
    <property type="entry name" value="COX1_CUB"/>
    <property type="match status" value="1"/>
</dbReference>
<feature type="transmembrane region" description="Helical" evidence="16">
    <location>
        <begin position="83"/>
        <end position="104"/>
    </location>
</feature>
<feature type="region of interest" description="Disordered" evidence="17">
    <location>
        <begin position="1"/>
        <end position="20"/>
    </location>
</feature>
<evidence type="ECO:0000256" key="13">
    <source>
        <dbReference type="ARBA" id="ARBA00023136"/>
    </source>
</evidence>
<accession>A0A9X2UZU2</accession>
<evidence type="ECO:0000256" key="17">
    <source>
        <dbReference type="SAM" id="MobiDB-lite"/>
    </source>
</evidence>
<comment type="caution">
    <text evidence="18">The sequence shown here is derived from an EMBL/GenBank/DDBJ whole genome shotgun (WGS) entry which is preliminary data.</text>
</comment>
<keyword evidence="11 16" id="KW-0408">Iron</keyword>
<protein>
    <recommendedName>
        <fullName evidence="16">Cytochrome c oxidase subunit 1</fullName>
        <ecNumber evidence="16">7.1.1.9</ecNumber>
    </recommendedName>
</protein>
<dbReference type="InterPro" id="IPR023615">
    <property type="entry name" value="Cyt_c_Oxase_su1_BS"/>
</dbReference>
<evidence type="ECO:0000256" key="10">
    <source>
        <dbReference type="ARBA" id="ARBA00022989"/>
    </source>
</evidence>
<dbReference type="GO" id="GO:0022904">
    <property type="term" value="P:respiratory electron transport chain"/>
    <property type="evidence" value="ECO:0007669"/>
    <property type="project" value="TreeGrafter"/>
</dbReference>
<feature type="transmembrane region" description="Helical" evidence="16">
    <location>
        <begin position="253"/>
        <end position="276"/>
    </location>
</feature>
<dbReference type="GeneID" id="83729041"/>
<dbReference type="PROSITE" id="PS50855">
    <property type="entry name" value="COX1"/>
    <property type="match status" value="1"/>
</dbReference>
<keyword evidence="9 15" id="KW-0249">Electron transport</keyword>
<evidence type="ECO:0000256" key="2">
    <source>
        <dbReference type="ARBA" id="ARBA00004673"/>
    </source>
</evidence>
<feature type="transmembrane region" description="Helical" evidence="16">
    <location>
        <begin position="208"/>
        <end position="233"/>
    </location>
</feature>
<feature type="transmembrane region" description="Helical" evidence="16">
    <location>
        <begin position="125"/>
        <end position="145"/>
    </location>
</feature>
<keyword evidence="10 16" id="KW-1133">Transmembrane helix</keyword>
<dbReference type="SUPFAM" id="SSF81442">
    <property type="entry name" value="Cytochrome c oxidase subunit I-like"/>
    <property type="match status" value="1"/>
</dbReference>
<evidence type="ECO:0000313" key="18">
    <source>
        <dbReference type="EMBL" id="MCS3708535.1"/>
    </source>
</evidence>
<dbReference type="AlphaFoldDB" id="A0A9X2UZU2"/>
<evidence type="ECO:0000256" key="15">
    <source>
        <dbReference type="RuleBase" id="RU000370"/>
    </source>
</evidence>
<evidence type="ECO:0000256" key="3">
    <source>
        <dbReference type="ARBA" id="ARBA00022448"/>
    </source>
</evidence>
<dbReference type="GO" id="GO:0004129">
    <property type="term" value="F:cytochrome-c oxidase activity"/>
    <property type="evidence" value="ECO:0007669"/>
    <property type="project" value="UniProtKB-EC"/>
</dbReference>
<comment type="similarity">
    <text evidence="15">Belongs to the heme-copper respiratory oxidase family.</text>
</comment>
<feature type="transmembrane region" description="Helical" evidence="16">
    <location>
        <begin position="165"/>
        <end position="188"/>
    </location>
</feature>
<dbReference type="PANTHER" id="PTHR10422">
    <property type="entry name" value="CYTOCHROME C OXIDASE SUBUNIT 1"/>
    <property type="match status" value="1"/>
</dbReference>
<evidence type="ECO:0000256" key="11">
    <source>
        <dbReference type="ARBA" id="ARBA00023004"/>
    </source>
</evidence>
<evidence type="ECO:0000256" key="5">
    <source>
        <dbReference type="ARBA" id="ARBA00022660"/>
    </source>
</evidence>
<dbReference type="NCBIfam" id="TIGR02891">
    <property type="entry name" value="CtaD_CoxA"/>
    <property type="match status" value="1"/>
</dbReference>
<keyword evidence="12 16" id="KW-0186">Copper</keyword>